<dbReference type="EMBL" id="MN033365">
    <property type="protein sequence ID" value="QDH87431.1"/>
    <property type="molecule type" value="Genomic_RNA"/>
</dbReference>
<accession>A0A514D1F4</accession>
<name>A0A514D1F4_9VIRU</name>
<gene>
    <name evidence="2" type="ORF">H2RhizoLitter491228_000002</name>
</gene>
<evidence type="ECO:0000313" key="2">
    <source>
        <dbReference type="EMBL" id="QDH87431.1"/>
    </source>
</evidence>
<protein>
    <recommendedName>
        <fullName evidence="3">Capsid protein</fullName>
    </recommendedName>
</protein>
<feature type="compositionally biased region" description="Polar residues" evidence="1">
    <location>
        <begin position="1"/>
        <end position="19"/>
    </location>
</feature>
<reference evidence="2" key="1">
    <citation type="submission" date="2019-05" db="EMBL/GenBank/DDBJ databases">
        <title>Metatranscriptomic reconstruction reveals RNA viruses with the potential to shape carbon cycling in soil.</title>
        <authorList>
            <person name="Starr E.P."/>
            <person name="Nuccio E."/>
            <person name="Pett-Ridge J."/>
            <person name="Banfield J.F."/>
            <person name="Firestone M.K."/>
        </authorList>
    </citation>
    <scope>NUCLEOTIDE SEQUENCE</scope>
    <source>
        <strain evidence="2">H2_Rhizo_Litter_49_scaffold_1228</strain>
    </source>
</reference>
<sequence length="121" mass="12536">MAYSDPQSVTIGTAQSLPRTGSGLGTGSFTKADGNVGLVVNHSKSGKGRYRRQVRVNLSKIAADPFIAGKSNGVSASVYLVIDVPSQGFTVAEQTDLLTSLTTWLTASTNANAIKFIGGES</sequence>
<organism evidence="2">
    <name type="scientific">Leviviridae sp</name>
    <dbReference type="NCBI Taxonomy" id="2027243"/>
    <lineage>
        <taxon>Viruses</taxon>
        <taxon>Riboviria</taxon>
        <taxon>Orthornavirae</taxon>
        <taxon>Lenarviricota</taxon>
        <taxon>Leviviricetes</taxon>
        <taxon>Norzivirales</taxon>
        <taxon>Fiersviridae</taxon>
    </lineage>
</organism>
<proteinExistence type="predicted"/>
<evidence type="ECO:0000256" key="1">
    <source>
        <dbReference type="SAM" id="MobiDB-lite"/>
    </source>
</evidence>
<feature type="region of interest" description="Disordered" evidence="1">
    <location>
        <begin position="1"/>
        <end position="25"/>
    </location>
</feature>
<evidence type="ECO:0008006" key="3">
    <source>
        <dbReference type="Google" id="ProtNLM"/>
    </source>
</evidence>